<feature type="chain" id="PRO_5021867986" evidence="1">
    <location>
        <begin position="33"/>
        <end position="370"/>
    </location>
</feature>
<proteinExistence type="predicted"/>
<evidence type="ECO:0000256" key="1">
    <source>
        <dbReference type="SAM" id="SignalP"/>
    </source>
</evidence>
<gene>
    <name evidence="2" type="ORF">Mal48_20350</name>
</gene>
<accession>A0A517QMC3</accession>
<feature type="signal peptide" evidence="1">
    <location>
        <begin position="1"/>
        <end position="32"/>
    </location>
</feature>
<dbReference type="RefSeq" id="WP_145198314.1">
    <property type="nucleotide sequence ID" value="NZ_CP036267.1"/>
</dbReference>
<name>A0A517QMC3_9PLAN</name>
<dbReference type="OrthoDB" id="254232at2"/>
<organism evidence="2 3">
    <name type="scientific">Thalassoglobus polymorphus</name>
    <dbReference type="NCBI Taxonomy" id="2527994"/>
    <lineage>
        <taxon>Bacteria</taxon>
        <taxon>Pseudomonadati</taxon>
        <taxon>Planctomycetota</taxon>
        <taxon>Planctomycetia</taxon>
        <taxon>Planctomycetales</taxon>
        <taxon>Planctomycetaceae</taxon>
        <taxon>Thalassoglobus</taxon>
    </lineage>
</organism>
<keyword evidence="1" id="KW-0732">Signal</keyword>
<dbReference type="EMBL" id="CP036267">
    <property type="protein sequence ID" value="QDT32788.1"/>
    <property type="molecule type" value="Genomic_DNA"/>
</dbReference>
<reference evidence="2 3" key="1">
    <citation type="submission" date="2019-02" db="EMBL/GenBank/DDBJ databases">
        <title>Deep-cultivation of Planctomycetes and their phenomic and genomic characterization uncovers novel biology.</title>
        <authorList>
            <person name="Wiegand S."/>
            <person name="Jogler M."/>
            <person name="Boedeker C."/>
            <person name="Pinto D."/>
            <person name="Vollmers J."/>
            <person name="Rivas-Marin E."/>
            <person name="Kohn T."/>
            <person name="Peeters S.H."/>
            <person name="Heuer A."/>
            <person name="Rast P."/>
            <person name="Oberbeckmann S."/>
            <person name="Bunk B."/>
            <person name="Jeske O."/>
            <person name="Meyerdierks A."/>
            <person name="Storesund J.E."/>
            <person name="Kallscheuer N."/>
            <person name="Luecker S."/>
            <person name="Lage O.M."/>
            <person name="Pohl T."/>
            <person name="Merkel B.J."/>
            <person name="Hornburger P."/>
            <person name="Mueller R.-W."/>
            <person name="Bruemmer F."/>
            <person name="Labrenz M."/>
            <person name="Spormann A.M."/>
            <person name="Op den Camp H."/>
            <person name="Overmann J."/>
            <person name="Amann R."/>
            <person name="Jetten M.S.M."/>
            <person name="Mascher T."/>
            <person name="Medema M.H."/>
            <person name="Devos D.P."/>
            <person name="Kaster A.-K."/>
            <person name="Ovreas L."/>
            <person name="Rohde M."/>
            <person name="Galperin M.Y."/>
            <person name="Jogler C."/>
        </authorList>
    </citation>
    <scope>NUCLEOTIDE SEQUENCE [LARGE SCALE GENOMIC DNA]</scope>
    <source>
        <strain evidence="2 3">Mal48</strain>
    </source>
</reference>
<evidence type="ECO:0000313" key="2">
    <source>
        <dbReference type="EMBL" id="QDT32788.1"/>
    </source>
</evidence>
<evidence type="ECO:0000313" key="3">
    <source>
        <dbReference type="Proteomes" id="UP000315724"/>
    </source>
</evidence>
<dbReference type="Proteomes" id="UP000315724">
    <property type="component" value="Chromosome"/>
</dbReference>
<dbReference type="KEGG" id="tpol:Mal48_20350"/>
<protein>
    <submittedName>
        <fullName evidence="2">Uncharacterized protein</fullName>
    </submittedName>
</protein>
<dbReference type="AlphaFoldDB" id="A0A517QMC3"/>
<sequence length="370" mass="40541" precursor="true">MKKFRHSQSLKSPFVFCLVAVFLTAFQSNVNANEALRPAISDLSKKVAKLLKGRGEEQIAIGAFTGPSFAVASSGPGISRMLADELKQHGVDVNRKAKLEIKGDYRSITERSTGLLELRIKSQILDRFGETLLELNSRIEDPNVLAQVLGLNKPDLGQGVSHAKASKTIHAIIEDPKVDVQGSVIKTISSSPYAIEILTKQSSGEYHPQGISISDSLPFVDIKRGEIFAVRLINDSNHDAAVELTLDGLSAFAFTNGPKYRHFIVRKKASLIVKGWHRTNNTSDEFLITRYAESAAAEQLVSPDLVGTITAAFSAAWDSKGDPPPDERSKFRNAFDDAVGRGKKVATPFREVNLTLGRTRDIISVRYKKP</sequence>
<keyword evidence="3" id="KW-1185">Reference proteome</keyword>